<dbReference type="PANTHER" id="PTHR16201">
    <property type="entry name" value="SEVEN TRANSMEMBRANE PROTEIN 1-RELATED"/>
    <property type="match status" value="1"/>
</dbReference>
<keyword evidence="2 6" id="KW-0812">Transmembrane</keyword>
<keyword evidence="8" id="KW-1185">Reference proteome</keyword>
<evidence type="ECO:0008006" key="9">
    <source>
        <dbReference type="Google" id="ProtNLM"/>
    </source>
</evidence>
<comment type="subcellular location">
    <subcellularLocation>
        <location evidence="1">Membrane</location>
        <topology evidence="1">Multi-pass membrane protein</topology>
    </subcellularLocation>
</comment>
<feature type="transmembrane region" description="Helical" evidence="6">
    <location>
        <begin position="51"/>
        <end position="72"/>
    </location>
</feature>
<reference evidence="7 8" key="1">
    <citation type="journal article" date="2012" name="PLoS Pathog.">
        <title>Diverse lifestyles and strategies of plant pathogenesis encoded in the genomes of eighteen Dothideomycetes fungi.</title>
        <authorList>
            <person name="Ohm R.A."/>
            <person name="Feau N."/>
            <person name="Henrissat B."/>
            <person name="Schoch C.L."/>
            <person name="Horwitz B.A."/>
            <person name="Barry K.W."/>
            <person name="Condon B.J."/>
            <person name="Copeland A.C."/>
            <person name="Dhillon B."/>
            <person name="Glaser F."/>
            <person name="Hesse C.N."/>
            <person name="Kosti I."/>
            <person name="LaButti K."/>
            <person name="Lindquist E.A."/>
            <person name="Lucas S."/>
            <person name="Salamov A.A."/>
            <person name="Bradshaw R.E."/>
            <person name="Ciuffetti L."/>
            <person name="Hamelin R.C."/>
            <person name="Kema G.H.J."/>
            <person name="Lawrence C."/>
            <person name="Scott J.A."/>
            <person name="Spatafora J.W."/>
            <person name="Turgeon B.G."/>
            <person name="de Wit P.J.G.M."/>
            <person name="Zhong S."/>
            <person name="Goodwin S.B."/>
            <person name="Grigoriev I.V."/>
        </authorList>
    </citation>
    <scope>NUCLEOTIDE SEQUENCE [LARGE SCALE GENOMIC DNA]</scope>
    <source>
        <strain evidence="7 8">SO2202</strain>
    </source>
</reference>
<dbReference type="InterPro" id="IPR051415">
    <property type="entry name" value="LAAT-1"/>
</dbReference>
<feature type="transmembrane region" description="Helical" evidence="6">
    <location>
        <begin position="224"/>
        <end position="249"/>
    </location>
</feature>
<sequence>MSGLEECRHLEKPSKVQFAGSCFLMVWLFVCYIPQYARIVRRQSAEGLSTLYILLGSLSGVCAIGNILVLPSSAVDMGCCRVNSYFACIGSLLGLMQVIFGIACFWVILFLYVYYSEEEGEDEKSGRRRSTAWMVLAVVGGFALAVLSLSVMVLRQTPGMAQTYADMLGIAMTCLASVQWLPQVYTTWHLGHLGSLSVVALCLQTPFTWTFSINMMMRYGVEGWSVWVVYVFVGIMEWTLIGTAVLFHIRDRGRGRISSRLSTGSGLGSVEERRPLLSHA</sequence>
<feature type="transmembrane region" description="Helical" evidence="6">
    <location>
        <begin position="133"/>
        <end position="154"/>
    </location>
</feature>
<dbReference type="Proteomes" id="UP000016931">
    <property type="component" value="Unassembled WGS sequence"/>
</dbReference>
<dbReference type="PANTHER" id="PTHR16201:SF11">
    <property type="entry name" value="PQ-LOOP REPEAT-CONTAINING PROTEIN"/>
    <property type="match status" value="1"/>
</dbReference>
<evidence type="ECO:0000256" key="2">
    <source>
        <dbReference type="ARBA" id="ARBA00022692"/>
    </source>
</evidence>
<evidence type="ECO:0000313" key="7">
    <source>
        <dbReference type="EMBL" id="EMF15273.1"/>
    </source>
</evidence>
<dbReference type="RefSeq" id="XP_016763394.1">
    <property type="nucleotide sequence ID" value="XM_016901091.1"/>
</dbReference>
<keyword evidence="3 6" id="KW-1133">Transmembrane helix</keyword>
<feature type="region of interest" description="Disordered" evidence="5">
    <location>
        <begin position="260"/>
        <end position="280"/>
    </location>
</feature>
<feature type="transmembrane region" description="Helical" evidence="6">
    <location>
        <begin position="160"/>
        <end position="181"/>
    </location>
</feature>
<evidence type="ECO:0000313" key="8">
    <source>
        <dbReference type="Proteomes" id="UP000016931"/>
    </source>
</evidence>
<evidence type="ECO:0000256" key="4">
    <source>
        <dbReference type="ARBA" id="ARBA00023136"/>
    </source>
</evidence>
<dbReference type="GO" id="GO:0016020">
    <property type="term" value="C:membrane"/>
    <property type="evidence" value="ECO:0007669"/>
    <property type="project" value="UniProtKB-SubCell"/>
</dbReference>
<dbReference type="SMART" id="SM00679">
    <property type="entry name" value="CTNS"/>
    <property type="match status" value="2"/>
</dbReference>
<gene>
    <name evidence="7" type="ORF">SEPMUDRAFT_114386</name>
</gene>
<dbReference type="eggNOG" id="ENOG502SHUV">
    <property type="taxonomic scope" value="Eukaryota"/>
</dbReference>
<evidence type="ECO:0000256" key="5">
    <source>
        <dbReference type="SAM" id="MobiDB-lite"/>
    </source>
</evidence>
<dbReference type="HOGENOM" id="CLU_033734_0_0_1"/>
<feature type="transmembrane region" description="Helical" evidence="6">
    <location>
        <begin position="18"/>
        <end position="39"/>
    </location>
</feature>
<dbReference type="InterPro" id="IPR006603">
    <property type="entry name" value="PQ-loop_rpt"/>
</dbReference>
<dbReference type="Pfam" id="PF04193">
    <property type="entry name" value="PQ-loop"/>
    <property type="match status" value="2"/>
</dbReference>
<evidence type="ECO:0000256" key="3">
    <source>
        <dbReference type="ARBA" id="ARBA00022989"/>
    </source>
</evidence>
<feature type="transmembrane region" description="Helical" evidence="6">
    <location>
        <begin position="193"/>
        <end position="212"/>
    </location>
</feature>
<name>M3CNA5_SPHMS</name>
<proteinExistence type="predicted"/>
<keyword evidence="4 6" id="KW-0472">Membrane</keyword>
<dbReference type="EMBL" id="KB456261">
    <property type="protein sequence ID" value="EMF15273.1"/>
    <property type="molecule type" value="Genomic_DNA"/>
</dbReference>
<accession>M3CNA5</accession>
<organism evidence="7 8">
    <name type="scientific">Sphaerulina musiva (strain SO2202)</name>
    <name type="common">Poplar stem canker fungus</name>
    <name type="synonym">Septoria musiva</name>
    <dbReference type="NCBI Taxonomy" id="692275"/>
    <lineage>
        <taxon>Eukaryota</taxon>
        <taxon>Fungi</taxon>
        <taxon>Dikarya</taxon>
        <taxon>Ascomycota</taxon>
        <taxon>Pezizomycotina</taxon>
        <taxon>Dothideomycetes</taxon>
        <taxon>Dothideomycetidae</taxon>
        <taxon>Mycosphaerellales</taxon>
        <taxon>Mycosphaerellaceae</taxon>
        <taxon>Sphaerulina</taxon>
    </lineage>
</organism>
<evidence type="ECO:0000256" key="1">
    <source>
        <dbReference type="ARBA" id="ARBA00004141"/>
    </source>
</evidence>
<feature type="transmembrane region" description="Helical" evidence="6">
    <location>
        <begin position="84"/>
        <end position="112"/>
    </location>
</feature>
<feature type="compositionally biased region" description="Basic and acidic residues" evidence="5">
    <location>
        <begin position="270"/>
        <end position="280"/>
    </location>
</feature>
<protein>
    <recommendedName>
        <fullName evidence="9">PQ loop repeat protein</fullName>
    </recommendedName>
</protein>
<dbReference type="OrthoDB" id="19344at2759"/>
<dbReference type="AlphaFoldDB" id="M3CNA5"/>
<dbReference type="GeneID" id="27898228"/>
<dbReference type="OMA" id="QWARIIS"/>
<dbReference type="Gene3D" id="1.20.1280.290">
    <property type="match status" value="1"/>
</dbReference>
<evidence type="ECO:0000256" key="6">
    <source>
        <dbReference type="SAM" id="Phobius"/>
    </source>
</evidence>